<gene>
    <name evidence="1" type="ORF">BDY19DRAFT_1055402</name>
</gene>
<sequence length="888" mass="98448">MATLPLVFAKLFPFLFFTLPGTVDPVFAFSVAGLVVAFATVFASLSLLVFLFSALSFYFPSLFFFSGVLAYVPCILGTDGSVPAKHMFIFLCATTAIFVQPYAFSHLSETTAANVLGAMIEALHLQYTESCQRVELLEGILKKALVDRDEIEMLIYECGRKRSRNEKALKRTKQTLAGLYNDVEQLERAIKKKRREVQRLKEQLTIYGKKAQEMQEAADKKSLNEIEAARKSHFKALAVAQQREEHQVFVGAKKNQRLKARLASVNKDIETVITAYRTDVARFEQEQRTHTSRYSALQGSLEFAAVEHCLHIEQCKRDRYRVQEQLEEKFATLEVTRRTHAIQLAATQRTHRLQASSIKDRNTLLSDRLASAIAARDSIMTLYQTHLERTQKELATHEAQYIALESSLAFANAEHRIHVEHCERERAQDEARIEELLAQLSTERAARAELQIEHDGLKARHAIVSEGYAEAEARLKTTEREVYLERQRHHAALSSYRASQQVSDTLIDKLVVVPRKRSPQQDLLRRALIGQTGMQNKVIESREPSSYQVQLTRIPPPSTVFDESWLLPQPDFVEGSSKDGSLTLAPLAPTPLRPRDKCLPLSLSKSTCNNVRPTGITEGHQPSAGVLALPVPLCNSTQPTSSSPSFSGSSSTYSDTSMASIIEKTSHPTGTCSSEPVTTTLDFDSEPSLPPLPERSTSLFDSDPELSLLLASLSDCSESNTSLELSLSNAPLGSTPSPGVSLLRNSLEVNCNVLSHLNTSPSTLDPGRNPFLLPIPVVVTPSVSSEPSMSTAFQAPQTRPSSDFLEADVNFDLGNKSFGADVVAKSTPIFTRWVNMQQRSSTPESPTRMSQSRSEVVLRASDLLIHGWGFEGGSEDIVDVKKIRKAGE</sequence>
<evidence type="ECO:0000313" key="2">
    <source>
        <dbReference type="Proteomes" id="UP001055072"/>
    </source>
</evidence>
<protein>
    <submittedName>
        <fullName evidence="1">Uncharacterized protein</fullName>
    </submittedName>
</protein>
<proteinExistence type="predicted"/>
<reference evidence="1" key="1">
    <citation type="journal article" date="2021" name="Environ. Microbiol.">
        <title>Gene family expansions and transcriptome signatures uncover fungal adaptations to wood decay.</title>
        <authorList>
            <person name="Hage H."/>
            <person name="Miyauchi S."/>
            <person name="Viragh M."/>
            <person name="Drula E."/>
            <person name="Min B."/>
            <person name="Chaduli D."/>
            <person name="Navarro D."/>
            <person name="Favel A."/>
            <person name="Norest M."/>
            <person name="Lesage-Meessen L."/>
            <person name="Balint B."/>
            <person name="Merenyi Z."/>
            <person name="de Eugenio L."/>
            <person name="Morin E."/>
            <person name="Martinez A.T."/>
            <person name="Baldrian P."/>
            <person name="Stursova M."/>
            <person name="Martinez M.J."/>
            <person name="Novotny C."/>
            <person name="Magnuson J.K."/>
            <person name="Spatafora J.W."/>
            <person name="Maurice S."/>
            <person name="Pangilinan J."/>
            <person name="Andreopoulos W."/>
            <person name="LaButti K."/>
            <person name="Hundley H."/>
            <person name="Na H."/>
            <person name="Kuo A."/>
            <person name="Barry K."/>
            <person name="Lipzen A."/>
            <person name="Henrissat B."/>
            <person name="Riley R."/>
            <person name="Ahrendt S."/>
            <person name="Nagy L.G."/>
            <person name="Grigoriev I.V."/>
            <person name="Martin F."/>
            <person name="Rosso M.N."/>
        </authorList>
    </citation>
    <scope>NUCLEOTIDE SEQUENCE</scope>
    <source>
        <strain evidence="1">CBS 384.51</strain>
    </source>
</reference>
<accession>A0ACB8UAB5</accession>
<dbReference type="Proteomes" id="UP001055072">
    <property type="component" value="Unassembled WGS sequence"/>
</dbReference>
<evidence type="ECO:0000313" key="1">
    <source>
        <dbReference type="EMBL" id="KAI0091263.1"/>
    </source>
</evidence>
<dbReference type="EMBL" id="MU274906">
    <property type="protein sequence ID" value="KAI0091263.1"/>
    <property type="molecule type" value="Genomic_DNA"/>
</dbReference>
<comment type="caution">
    <text evidence="1">The sequence shown here is derived from an EMBL/GenBank/DDBJ whole genome shotgun (WGS) entry which is preliminary data.</text>
</comment>
<name>A0ACB8UAB5_9APHY</name>
<keyword evidence="2" id="KW-1185">Reference proteome</keyword>
<organism evidence="1 2">
    <name type="scientific">Irpex rosettiformis</name>
    <dbReference type="NCBI Taxonomy" id="378272"/>
    <lineage>
        <taxon>Eukaryota</taxon>
        <taxon>Fungi</taxon>
        <taxon>Dikarya</taxon>
        <taxon>Basidiomycota</taxon>
        <taxon>Agaricomycotina</taxon>
        <taxon>Agaricomycetes</taxon>
        <taxon>Polyporales</taxon>
        <taxon>Irpicaceae</taxon>
        <taxon>Irpex</taxon>
    </lineage>
</organism>